<comment type="similarity">
    <text evidence="2 12">Belongs to the cytochrome P450 family.</text>
</comment>
<feature type="transmembrane region" description="Helical" evidence="13">
    <location>
        <begin position="6"/>
        <end position="30"/>
    </location>
</feature>
<dbReference type="OrthoDB" id="1470350at2759"/>
<dbReference type="SMR" id="A0A1J6IW63"/>
<comment type="cofactor">
    <cofactor evidence="11">
        <name>heme</name>
        <dbReference type="ChEBI" id="CHEBI:30413"/>
    </cofactor>
</comment>
<dbReference type="STRING" id="49451.A0A1J6IW63"/>
<dbReference type="Gramene" id="OIT01959">
    <property type="protein sequence ID" value="OIT01959"/>
    <property type="gene ID" value="A4A49_09541"/>
</dbReference>
<dbReference type="GO" id="GO:0004497">
    <property type="term" value="F:monooxygenase activity"/>
    <property type="evidence" value="ECO:0007669"/>
    <property type="project" value="UniProtKB-KW"/>
</dbReference>
<dbReference type="KEGG" id="nau:109226781"/>
<evidence type="ECO:0000313" key="15">
    <source>
        <dbReference type="Proteomes" id="UP000187609"/>
    </source>
</evidence>
<keyword evidence="15" id="KW-1185">Reference proteome</keyword>
<keyword evidence="5 11" id="KW-0479">Metal-binding</keyword>
<evidence type="ECO:0000256" key="13">
    <source>
        <dbReference type="SAM" id="Phobius"/>
    </source>
</evidence>
<protein>
    <submittedName>
        <fullName evidence="14">Cytochrome p450 cyp72a219</fullName>
    </submittedName>
</protein>
<evidence type="ECO:0000256" key="4">
    <source>
        <dbReference type="ARBA" id="ARBA00022692"/>
    </source>
</evidence>
<keyword evidence="7 12" id="KW-0560">Oxidoreductase</keyword>
<dbReference type="SUPFAM" id="SSF48264">
    <property type="entry name" value="Cytochrome P450"/>
    <property type="match status" value="1"/>
</dbReference>
<evidence type="ECO:0000256" key="3">
    <source>
        <dbReference type="ARBA" id="ARBA00022617"/>
    </source>
</evidence>
<dbReference type="Proteomes" id="UP000187609">
    <property type="component" value="Unassembled WGS sequence"/>
</dbReference>
<sequence>MAGVTLIASKIFGILVAIGCAKFLYKIWWWPKMMEKKLKKQGIHGPPYKFLFGNLKEMMRMSKEAKSKPLSLTHDIMPWLNPFLQHLANNHKKIFVMWAGPTPRVTVTDPKLIRELLNKHQEFHKPEANAFIEMFVTGLAGYNGEKWATHRKIVTPAFHIEKIKRMFSSAFCACVEEMISRWEKLASKTETCELDVEREFMFLGGDVISRAAFGSNIEEGRSIFLLQKEQCELILASPFTLFFPWLRFLPTASNRKARDNYKKVKGTIRGIIKKREDAKRSGITMEDNDDILGLLLKSRNEEKNKSNTGLTTDDVIEECKEFYLAGQDTTSALLTWTLVALSMHPEWQDKARKEVLHVIGKNKPKFDDLNQLKIMTMIFQEVLRLYPALLLYRSTSKSCKLGDMTIPAGVQVFVPTHLVHRDREVWGDSALLFNPERFSEGVSKAAGKEHQLYIPFGWGARMCIGLNFGMLEAKLALSRILQLFWFELSPSYTHAPHCTLILKPQYGAHIILHKL</sequence>
<dbReference type="PRINTS" id="PR00385">
    <property type="entry name" value="P450"/>
</dbReference>
<gene>
    <name evidence="14" type="primary">C7A29_4</name>
    <name evidence="14" type="ORF">A4A49_09541</name>
</gene>
<dbReference type="InterPro" id="IPR036396">
    <property type="entry name" value="Cyt_P450_sf"/>
</dbReference>
<dbReference type="GO" id="GO:0005506">
    <property type="term" value="F:iron ion binding"/>
    <property type="evidence" value="ECO:0007669"/>
    <property type="project" value="InterPro"/>
</dbReference>
<evidence type="ECO:0000256" key="1">
    <source>
        <dbReference type="ARBA" id="ARBA00004370"/>
    </source>
</evidence>
<accession>A0A1J6IW63</accession>
<evidence type="ECO:0000256" key="12">
    <source>
        <dbReference type="RuleBase" id="RU000461"/>
    </source>
</evidence>
<comment type="caution">
    <text evidence="14">The sequence shown here is derived from an EMBL/GenBank/DDBJ whole genome shotgun (WGS) entry which is preliminary data.</text>
</comment>
<evidence type="ECO:0000256" key="2">
    <source>
        <dbReference type="ARBA" id="ARBA00010617"/>
    </source>
</evidence>
<name>A0A1J6IW63_NICAT</name>
<evidence type="ECO:0000313" key="14">
    <source>
        <dbReference type="EMBL" id="OIT01959.1"/>
    </source>
</evidence>
<evidence type="ECO:0000256" key="6">
    <source>
        <dbReference type="ARBA" id="ARBA00022989"/>
    </source>
</evidence>
<reference evidence="14" key="1">
    <citation type="submission" date="2016-11" db="EMBL/GenBank/DDBJ databases">
        <title>The genome of Nicotiana attenuata.</title>
        <authorList>
            <person name="Xu S."/>
            <person name="Brockmoeller T."/>
            <person name="Gaquerel E."/>
            <person name="Navarro A."/>
            <person name="Kuhl H."/>
            <person name="Gase K."/>
            <person name="Ling Z."/>
            <person name="Zhou W."/>
            <person name="Kreitzer C."/>
            <person name="Stanke M."/>
            <person name="Tang H."/>
            <person name="Lyons E."/>
            <person name="Pandey P."/>
            <person name="Pandey S.P."/>
            <person name="Timmermann B."/>
            <person name="Baldwin I.T."/>
        </authorList>
    </citation>
    <scope>NUCLEOTIDE SEQUENCE [LARGE SCALE GENOMIC DNA]</scope>
    <source>
        <strain evidence="14">UT</strain>
    </source>
</reference>
<dbReference type="PANTHER" id="PTHR24282">
    <property type="entry name" value="CYTOCHROME P450 FAMILY MEMBER"/>
    <property type="match status" value="1"/>
</dbReference>
<evidence type="ECO:0000256" key="9">
    <source>
        <dbReference type="ARBA" id="ARBA00023033"/>
    </source>
</evidence>
<dbReference type="EMBL" id="MJEQ01037188">
    <property type="protein sequence ID" value="OIT01959.1"/>
    <property type="molecule type" value="Genomic_DNA"/>
</dbReference>
<dbReference type="GO" id="GO:0020037">
    <property type="term" value="F:heme binding"/>
    <property type="evidence" value="ECO:0007669"/>
    <property type="project" value="InterPro"/>
</dbReference>
<feature type="binding site" description="axial binding residue" evidence="11">
    <location>
        <position position="463"/>
    </location>
    <ligand>
        <name>heme</name>
        <dbReference type="ChEBI" id="CHEBI:30413"/>
    </ligand>
    <ligandPart>
        <name>Fe</name>
        <dbReference type="ChEBI" id="CHEBI:18248"/>
    </ligandPart>
</feature>
<evidence type="ECO:0000256" key="10">
    <source>
        <dbReference type="ARBA" id="ARBA00023136"/>
    </source>
</evidence>
<dbReference type="PANTHER" id="PTHR24282:SF220">
    <property type="entry name" value="CYTOCHROME P450 CYP72A219-LIKE"/>
    <property type="match status" value="1"/>
</dbReference>
<dbReference type="GO" id="GO:0016705">
    <property type="term" value="F:oxidoreductase activity, acting on paired donors, with incorporation or reduction of molecular oxygen"/>
    <property type="evidence" value="ECO:0007669"/>
    <property type="project" value="InterPro"/>
</dbReference>
<dbReference type="PROSITE" id="PS00086">
    <property type="entry name" value="CYTOCHROME_P450"/>
    <property type="match status" value="1"/>
</dbReference>
<evidence type="ECO:0000256" key="5">
    <source>
        <dbReference type="ARBA" id="ARBA00022723"/>
    </source>
</evidence>
<dbReference type="Pfam" id="PF00067">
    <property type="entry name" value="p450"/>
    <property type="match status" value="1"/>
</dbReference>
<dbReference type="AlphaFoldDB" id="A0A1J6IW63"/>
<keyword evidence="3 11" id="KW-0349">Heme</keyword>
<dbReference type="Gene3D" id="1.10.630.10">
    <property type="entry name" value="Cytochrome P450"/>
    <property type="match status" value="1"/>
</dbReference>
<dbReference type="GO" id="GO:0016020">
    <property type="term" value="C:membrane"/>
    <property type="evidence" value="ECO:0007669"/>
    <property type="project" value="UniProtKB-SubCell"/>
</dbReference>
<keyword evidence="4 13" id="KW-0812">Transmembrane</keyword>
<evidence type="ECO:0000256" key="8">
    <source>
        <dbReference type="ARBA" id="ARBA00023004"/>
    </source>
</evidence>
<dbReference type="GeneID" id="109226781"/>
<keyword evidence="10 13" id="KW-0472">Membrane</keyword>
<evidence type="ECO:0000256" key="11">
    <source>
        <dbReference type="PIRSR" id="PIRSR602401-1"/>
    </source>
</evidence>
<dbReference type="InterPro" id="IPR001128">
    <property type="entry name" value="Cyt_P450"/>
</dbReference>
<proteinExistence type="inferred from homology"/>
<dbReference type="InterPro" id="IPR002401">
    <property type="entry name" value="Cyt_P450_E_grp-I"/>
</dbReference>
<dbReference type="InterPro" id="IPR050665">
    <property type="entry name" value="Cytochrome_P450_Monooxygen"/>
</dbReference>
<keyword evidence="9 12" id="KW-0503">Monooxygenase</keyword>
<keyword evidence="6 13" id="KW-1133">Transmembrane helix</keyword>
<comment type="subcellular location">
    <subcellularLocation>
        <location evidence="1">Membrane</location>
    </subcellularLocation>
</comment>
<dbReference type="InterPro" id="IPR017972">
    <property type="entry name" value="Cyt_P450_CS"/>
</dbReference>
<dbReference type="OMA" id="THAPHCT"/>
<dbReference type="PRINTS" id="PR00463">
    <property type="entry name" value="EP450I"/>
</dbReference>
<keyword evidence="8 11" id="KW-0408">Iron</keyword>
<evidence type="ECO:0000256" key="7">
    <source>
        <dbReference type="ARBA" id="ARBA00023002"/>
    </source>
</evidence>
<organism evidence="14 15">
    <name type="scientific">Nicotiana attenuata</name>
    <name type="common">Coyote tobacco</name>
    <dbReference type="NCBI Taxonomy" id="49451"/>
    <lineage>
        <taxon>Eukaryota</taxon>
        <taxon>Viridiplantae</taxon>
        <taxon>Streptophyta</taxon>
        <taxon>Embryophyta</taxon>
        <taxon>Tracheophyta</taxon>
        <taxon>Spermatophyta</taxon>
        <taxon>Magnoliopsida</taxon>
        <taxon>eudicotyledons</taxon>
        <taxon>Gunneridae</taxon>
        <taxon>Pentapetalae</taxon>
        <taxon>asterids</taxon>
        <taxon>lamiids</taxon>
        <taxon>Solanales</taxon>
        <taxon>Solanaceae</taxon>
        <taxon>Nicotianoideae</taxon>
        <taxon>Nicotianeae</taxon>
        <taxon>Nicotiana</taxon>
    </lineage>
</organism>